<evidence type="ECO:0000313" key="2">
    <source>
        <dbReference type="Proteomes" id="UP000248021"/>
    </source>
</evidence>
<dbReference type="Proteomes" id="UP000248021">
    <property type="component" value="Unassembled WGS sequence"/>
</dbReference>
<dbReference type="AlphaFoldDB" id="A0A2V3UBW2"/>
<protein>
    <submittedName>
        <fullName evidence="1">Uncharacterized protein</fullName>
    </submittedName>
</protein>
<reference evidence="1 2" key="1">
    <citation type="submission" date="2018-05" db="EMBL/GenBank/DDBJ databases">
        <title>Genomic Encyclopedia of Type Strains, Phase IV (KMG-IV): sequencing the most valuable type-strain genomes for metagenomic binning, comparative biology and taxonomic classification.</title>
        <authorList>
            <person name="Goeker M."/>
        </authorList>
    </citation>
    <scope>NUCLEOTIDE SEQUENCE [LARGE SCALE GENOMIC DNA]</scope>
    <source>
        <strain evidence="1 2">DSM 6462</strain>
    </source>
</reference>
<organism evidence="1 2">
    <name type="scientific">Chelatococcus asaccharovorans</name>
    <dbReference type="NCBI Taxonomy" id="28210"/>
    <lineage>
        <taxon>Bacteria</taxon>
        <taxon>Pseudomonadati</taxon>
        <taxon>Pseudomonadota</taxon>
        <taxon>Alphaproteobacteria</taxon>
        <taxon>Hyphomicrobiales</taxon>
        <taxon>Chelatococcaceae</taxon>
        <taxon>Chelatococcus</taxon>
    </lineage>
</organism>
<sequence length="54" mass="6145">MSEIRQFLATKICLVCGKPASFGFGVRLTEGKLGRWYCADHREDQPKTRESAKK</sequence>
<dbReference type="EMBL" id="QJJK01000003">
    <property type="protein sequence ID" value="PXW61608.1"/>
    <property type="molecule type" value="Genomic_DNA"/>
</dbReference>
<evidence type="ECO:0000313" key="1">
    <source>
        <dbReference type="EMBL" id="PXW61608.1"/>
    </source>
</evidence>
<proteinExistence type="predicted"/>
<gene>
    <name evidence="1" type="ORF">C7450_103125</name>
</gene>
<keyword evidence="2" id="KW-1185">Reference proteome</keyword>
<name>A0A2V3UBW2_9HYPH</name>
<comment type="caution">
    <text evidence="1">The sequence shown here is derived from an EMBL/GenBank/DDBJ whole genome shotgun (WGS) entry which is preliminary data.</text>
</comment>
<accession>A0A2V3UBW2</accession>